<protein>
    <recommendedName>
        <fullName evidence="1">DUF4246 domain-containing protein</fullName>
    </recommendedName>
</protein>
<dbReference type="PANTHER" id="PTHR33119:SF1">
    <property type="entry name" value="FE2OG DIOXYGENASE DOMAIN-CONTAINING PROTEIN"/>
    <property type="match status" value="1"/>
</dbReference>
<reference evidence="2" key="1">
    <citation type="submission" date="2021-02" db="EMBL/GenBank/DDBJ databases">
        <authorList>
            <person name="Nowell W R."/>
        </authorList>
    </citation>
    <scope>NUCLEOTIDE SEQUENCE</scope>
</reference>
<dbReference type="AlphaFoldDB" id="A0A814G1C2"/>
<gene>
    <name evidence="3" type="ORF">EDS130_LOCUS32461</name>
    <name evidence="2" type="ORF">XAT740_LOCUS12716</name>
</gene>
<comment type="caution">
    <text evidence="2">The sequence shown here is derived from an EMBL/GenBank/DDBJ whole genome shotgun (WGS) entry which is preliminary data.</text>
</comment>
<keyword evidence="4" id="KW-1185">Reference proteome</keyword>
<sequence>MKLIINKMIIRGIAAVYGLQNEGPLNQSLSSVITQENRRIAPFELKDPKQISVRKILVFFFLVDPSLRNISNTYVLFQQSEWYYDVIHNMSPFKELPALFIERILHYVQFSGKWDEAKERREKLMAERKYFI</sequence>
<dbReference type="Pfam" id="PF14033">
    <property type="entry name" value="DUF4246"/>
    <property type="match status" value="1"/>
</dbReference>
<evidence type="ECO:0000259" key="1">
    <source>
        <dbReference type="Pfam" id="PF14033"/>
    </source>
</evidence>
<dbReference type="PANTHER" id="PTHR33119">
    <property type="entry name" value="IFI3P"/>
    <property type="match status" value="1"/>
</dbReference>
<evidence type="ECO:0000313" key="3">
    <source>
        <dbReference type="EMBL" id="CAF1335995.1"/>
    </source>
</evidence>
<evidence type="ECO:0000313" key="4">
    <source>
        <dbReference type="Proteomes" id="UP000663828"/>
    </source>
</evidence>
<name>A0A814G1C2_ADIRI</name>
<dbReference type="InterPro" id="IPR025340">
    <property type="entry name" value="DUF4246"/>
</dbReference>
<evidence type="ECO:0000313" key="2">
    <source>
        <dbReference type="EMBL" id="CAF0991414.1"/>
    </source>
</evidence>
<dbReference type="EMBL" id="CAJNOR010000723">
    <property type="protein sequence ID" value="CAF0991414.1"/>
    <property type="molecule type" value="Genomic_DNA"/>
</dbReference>
<organism evidence="2 4">
    <name type="scientific">Adineta ricciae</name>
    <name type="common">Rotifer</name>
    <dbReference type="NCBI Taxonomy" id="249248"/>
    <lineage>
        <taxon>Eukaryota</taxon>
        <taxon>Metazoa</taxon>
        <taxon>Spiralia</taxon>
        <taxon>Gnathifera</taxon>
        <taxon>Rotifera</taxon>
        <taxon>Eurotatoria</taxon>
        <taxon>Bdelloidea</taxon>
        <taxon>Adinetida</taxon>
        <taxon>Adinetidae</taxon>
        <taxon>Adineta</taxon>
    </lineage>
</organism>
<proteinExistence type="predicted"/>
<dbReference type="EMBL" id="CAJNOJ010000249">
    <property type="protein sequence ID" value="CAF1335995.1"/>
    <property type="molecule type" value="Genomic_DNA"/>
</dbReference>
<accession>A0A814G1C2</accession>
<dbReference type="InterPro" id="IPR049192">
    <property type="entry name" value="DUF4246_C"/>
</dbReference>
<feature type="domain" description="DUF4246" evidence="1">
    <location>
        <begin position="12"/>
        <end position="83"/>
    </location>
</feature>
<dbReference type="Proteomes" id="UP000663828">
    <property type="component" value="Unassembled WGS sequence"/>
</dbReference>
<dbReference type="Proteomes" id="UP000663852">
    <property type="component" value="Unassembled WGS sequence"/>
</dbReference>